<accession>A0A931IIH2</accession>
<dbReference type="InterPro" id="IPR050300">
    <property type="entry name" value="GDXG_lipolytic_enzyme"/>
</dbReference>
<gene>
    <name evidence="4" type="ORF">IT779_28890</name>
</gene>
<dbReference type="EMBL" id="JADMLG010000014">
    <property type="protein sequence ID" value="MBH0780295.1"/>
    <property type="molecule type" value="Genomic_DNA"/>
</dbReference>
<dbReference type="InterPro" id="IPR049492">
    <property type="entry name" value="BD-FAE-like_dom"/>
</dbReference>
<evidence type="ECO:0000313" key="5">
    <source>
        <dbReference type="Proteomes" id="UP000655751"/>
    </source>
</evidence>
<evidence type="ECO:0000256" key="1">
    <source>
        <dbReference type="ARBA" id="ARBA00022801"/>
    </source>
</evidence>
<dbReference type="Pfam" id="PF20434">
    <property type="entry name" value="BD-FAE"/>
    <property type="match status" value="1"/>
</dbReference>
<dbReference type="Proteomes" id="UP000655751">
    <property type="component" value="Unassembled WGS sequence"/>
</dbReference>
<dbReference type="AlphaFoldDB" id="A0A931IIH2"/>
<comment type="caution">
    <text evidence="4">The sequence shown here is derived from an EMBL/GenBank/DDBJ whole genome shotgun (WGS) entry which is preliminary data.</text>
</comment>
<proteinExistence type="predicted"/>
<feature type="transmembrane region" description="Helical" evidence="2">
    <location>
        <begin position="42"/>
        <end position="63"/>
    </location>
</feature>
<feature type="domain" description="BD-FAE-like" evidence="3">
    <location>
        <begin position="141"/>
        <end position="343"/>
    </location>
</feature>
<dbReference type="SUPFAM" id="SSF53474">
    <property type="entry name" value="alpha/beta-Hydrolases"/>
    <property type="match status" value="1"/>
</dbReference>
<keyword evidence="2" id="KW-0472">Membrane</keyword>
<dbReference type="GO" id="GO:0016787">
    <property type="term" value="F:hydrolase activity"/>
    <property type="evidence" value="ECO:0007669"/>
    <property type="project" value="UniProtKB-KW"/>
</dbReference>
<name>A0A931IIH2_9NOCA</name>
<dbReference type="PANTHER" id="PTHR48081">
    <property type="entry name" value="AB HYDROLASE SUPERFAMILY PROTEIN C4A8.06C"/>
    <property type="match status" value="1"/>
</dbReference>
<keyword evidence="1 4" id="KW-0378">Hydrolase</keyword>
<dbReference type="InterPro" id="IPR029058">
    <property type="entry name" value="AB_hydrolase_fold"/>
</dbReference>
<keyword evidence="2" id="KW-0812">Transmembrane</keyword>
<feature type="transmembrane region" description="Helical" evidence="2">
    <location>
        <begin position="70"/>
        <end position="95"/>
    </location>
</feature>
<evidence type="ECO:0000313" key="4">
    <source>
        <dbReference type="EMBL" id="MBH0780295.1"/>
    </source>
</evidence>
<keyword evidence="5" id="KW-1185">Reference proteome</keyword>
<reference evidence="4" key="1">
    <citation type="submission" date="2020-11" db="EMBL/GenBank/DDBJ databases">
        <title>Nocardia NEAU-351.nov., a novel actinomycete isolated from the cow dung.</title>
        <authorList>
            <person name="Zhang X."/>
        </authorList>
    </citation>
    <scope>NUCLEOTIDE SEQUENCE</scope>
    <source>
        <strain evidence="4">NEAU-351</strain>
    </source>
</reference>
<evidence type="ECO:0000259" key="3">
    <source>
        <dbReference type="Pfam" id="PF20434"/>
    </source>
</evidence>
<protein>
    <submittedName>
        <fullName evidence="4">Alpha/beta hydrolase</fullName>
    </submittedName>
</protein>
<sequence length="389" mass="41687">MVIRWIVALFGVALAVVSGAITYVIASADIPPKLIPLSFVVSNYGLYLIPAGLLGVGIGMILFQRRNHAVLRVLGAAIGLVCAVATAAALAPLIASWREASKQSADLSFLEYFTGGTNTGAPVEALSNTYATIDGTDLKVDVKLPTGYLERPRPAVVWVHGGGFGSGDRGEAPEWHRWLNDLGYAVFAIDYRLAPPPRWDQAPADVKCAVGWVKQQAGQFGVDPTRVMLAGGSAGGNLALMGAYADDRIPPSCPVTDTSVTAVAALYPATDLARGWYDSGDPDYSHRVLTDYLGGTPESHPDRYAAASPRTYVRPGLPPTLLLHGTRDHIVPYSQSTTLATELTAVAVPTTLQPLPYADHVYDYTWGDWPTQISRHTFTTFLTDHFPTP</sequence>
<organism evidence="4 5">
    <name type="scientific">Nocardia bovistercoris</name>
    <dbReference type="NCBI Taxonomy" id="2785916"/>
    <lineage>
        <taxon>Bacteria</taxon>
        <taxon>Bacillati</taxon>
        <taxon>Actinomycetota</taxon>
        <taxon>Actinomycetes</taxon>
        <taxon>Mycobacteriales</taxon>
        <taxon>Nocardiaceae</taxon>
        <taxon>Nocardia</taxon>
    </lineage>
</organism>
<keyword evidence="2" id="KW-1133">Transmembrane helix</keyword>
<evidence type="ECO:0000256" key="2">
    <source>
        <dbReference type="SAM" id="Phobius"/>
    </source>
</evidence>
<dbReference type="Gene3D" id="3.40.50.1820">
    <property type="entry name" value="alpha/beta hydrolase"/>
    <property type="match status" value="1"/>
</dbReference>
<dbReference type="RefSeq" id="WP_196152590.1">
    <property type="nucleotide sequence ID" value="NZ_JADMLG010000014.1"/>
</dbReference>